<name>A0AAD4BIS7_BOLED</name>
<reference evidence="2" key="2">
    <citation type="journal article" date="2020" name="Nat. Commun.">
        <title>Large-scale genome sequencing of mycorrhizal fungi provides insights into the early evolution of symbiotic traits.</title>
        <authorList>
            <person name="Miyauchi S."/>
            <person name="Kiss E."/>
            <person name="Kuo A."/>
            <person name="Drula E."/>
            <person name="Kohler A."/>
            <person name="Sanchez-Garcia M."/>
            <person name="Morin E."/>
            <person name="Andreopoulos B."/>
            <person name="Barry K.W."/>
            <person name="Bonito G."/>
            <person name="Buee M."/>
            <person name="Carver A."/>
            <person name="Chen C."/>
            <person name="Cichocki N."/>
            <person name="Clum A."/>
            <person name="Culley D."/>
            <person name="Crous P.W."/>
            <person name="Fauchery L."/>
            <person name="Girlanda M."/>
            <person name="Hayes R.D."/>
            <person name="Keri Z."/>
            <person name="LaButti K."/>
            <person name="Lipzen A."/>
            <person name="Lombard V."/>
            <person name="Magnuson J."/>
            <person name="Maillard F."/>
            <person name="Murat C."/>
            <person name="Nolan M."/>
            <person name="Ohm R.A."/>
            <person name="Pangilinan J."/>
            <person name="Pereira M.F."/>
            <person name="Perotto S."/>
            <person name="Peter M."/>
            <person name="Pfister S."/>
            <person name="Riley R."/>
            <person name="Sitrit Y."/>
            <person name="Stielow J.B."/>
            <person name="Szollosi G."/>
            <person name="Zifcakova L."/>
            <person name="Stursova M."/>
            <person name="Spatafora J.W."/>
            <person name="Tedersoo L."/>
            <person name="Vaario L.M."/>
            <person name="Yamada A."/>
            <person name="Yan M."/>
            <person name="Wang P."/>
            <person name="Xu J."/>
            <person name="Bruns T."/>
            <person name="Baldrian P."/>
            <person name="Vilgalys R."/>
            <person name="Dunand C."/>
            <person name="Henrissat B."/>
            <person name="Grigoriev I.V."/>
            <person name="Hibbett D."/>
            <person name="Nagy L.G."/>
            <person name="Martin F.M."/>
        </authorList>
    </citation>
    <scope>NUCLEOTIDE SEQUENCE</scope>
    <source>
        <strain evidence="2">BED1</strain>
    </source>
</reference>
<proteinExistence type="predicted"/>
<gene>
    <name evidence="2" type="ORF">L210DRAFT_864968</name>
</gene>
<dbReference type="Proteomes" id="UP001194468">
    <property type="component" value="Unassembled WGS sequence"/>
</dbReference>
<keyword evidence="1" id="KW-0812">Transmembrane</keyword>
<keyword evidence="1" id="KW-0472">Membrane</keyword>
<dbReference type="EMBL" id="WHUW01000043">
    <property type="protein sequence ID" value="KAF8432108.1"/>
    <property type="molecule type" value="Genomic_DNA"/>
</dbReference>
<organism evidence="2 3">
    <name type="scientific">Boletus edulis BED1</name>
    <dbReference type="NCBI Taxonomy" id="1328754"/>
    <lineage>
        <taxon>Eukaryota</taxon>
        <taxon>Fungi</taxon>
        <taxon>Dikarya</taxon>
        <taxon>Basidiomycota</taxon>
        <taxon>Agaricomycotina</taxon>
        <taxon>Agaricomycetes</taxon>
        <taxon>Agaricomycetidae</taxon>
        <taxon>Boletales</taxon>
        <taxon>Boletineae</taxon>
        <taxon>Boletaceae</taxon>
        <taxon>Boletoideae</taxon>
        <taxon>Boletus</taxon>
    </lineage>
</organism>
<feature type="non-terminal residue" evidence="2">
    <location>
        <position position="1"/>
    </location>
</feature>
<reference evidence="2" key="1">
    <citation type="submission" date="2019-10" db="EMBL/GenBank/DDBJ databases">
        <authorList>
            <consortium name="DOE Joint Genome Institute"/>
            <person name="Kuo A."/>
            <person name="Miyauchi S."/>
            <person name="Kiss E."/>
            <person name="Drula E."/>
            <person name="Kohler A."/>
            <person name="Sanchez-Garcia M."/>
            <person name="Andreopoulos B."/>
            <person name="Barry K.W."/>
            <person name="Bonito G."/>
            <person name="Buee M."/>
            <person name="Carver A."/>
            <person name="Chen C."/>
            <person name="Cichocki N."/>
            <person name="Clum A."/>
            <person name="Culley D."/>
            <person name="Crous P.W."/>
            <person name="Fauchery L."/>
            <person name="Girlanda M."/>
            <person name="Hayes R."/>
            <person name="Keri Z."/>
            <person name="LaButti K."/>
            <person name="Lipzen A."/>
            <person name="Lombard V."/>
            <person name="Magnuson J."/>
            <person name="Maillard F."/>
            <person name="Morin E."/>
            <person name="Murat C."/>
            <person name="Nolan M."/>
            <person name="Ohm R."/>
            <person name="Pangilinan J."/>
            <person name="Pereira M."/>
            <person name="Perotto S."/>
            <person name="Peter M."/>
            <person name="Riley R."/>
            <person name="Sitrit Y."/>
            <person name="Stielow B."/>
            <person name="Szollosi G."/>
            <person name="Zifcakova L."/>
            <person name="Stursova M."/>
            <person name="Spatafora J.W."/>
            <person name="Tedersoo L."/>
            <person name="Vaario L.-M."/>
            <person name="Yamada A."/>
            <person name="Yan M."/>
            <person name="Wang P."/>
            <person name="Xu J."/>
            <person name="Bruns T."/>
            <person name="Baldrian P."/>
            <person name="Vilgalys R."/>
            <person name="Henrissat B."/>
            <person name="Grigoriev I.V."/>
            <person name="Hibbett D."/>
            <person name="Nagy L.G."/>
            <person name="Martin F.M."/>
        </authorList>
    </citation>
    <scope>NUCLEOTIDE SEQUENCE</scope>
    <source>
        <strain evidence="2">BED1</strain>
    </source>
</reference>
<evidence type="ECO:0000313" key="3">
    <source>
        <dbReference type="Proteomes" id="UP001194468"/>
    </source>
</evidence>
<feature type="transmembrane region" description="Helical" evidence="1">
    <location>
        <begin position="92"/>
        <end position="109"/>
    </location>
</feature>
<keyword evidence="1" id="KW-1133">Transmembrane helix</keyword>
<sequence length="123" mass="13613">VVVGYDNGFEWIFNYQLEMFQEKLDHGSTGDLIIAVTAYDGPKGCTIVTGSALDGHSSMKVWGQRNEERSSQASLPFTATLHECMGVSIKQMILFAFICIIVNLAMRYLPSSIPDDIDITVMT</sequence>
<keyword evidence="3" id="KW-1185">Reference proteome</keyword>
<accession>A0AAD4BIS7</accession>
<evidence type="ECO:0000256" key="1">
    <source>
        <dbReference type="SAM" id="Phobius"/>
    </source>
</evidence>
<evidence type="ECO:0000313" key="2">
    <source>
        <dbReference type="EMBL" id="KAF8432108.1"/>
    </source>
</evidence>
<dbReference type="AlphaFoldDB" id="A0AAD4BIS7"/>
<protein>
    <submittedName>
        <fullName evidence="2">Uncharacterized protein</fullName>
    </submittedName>
</protein>
<comment type="caution">
    <text evidence="2">The sequence shown here is derived from an EMBL/GenBank/DDBJ whole genome shotgun (WGS) entry which is preliminary data.</text>
</comment>